<organism evidence="7 8">
    <name type="scientific">Flavobacterium qiangtangense</name>
    <dbReference type="NCBI Taxonomy" id="1442595"/>
    <lineage>
        <taxon>Bacteria</taxon>
        <taxon>Pseudomonadati</taxon>
        <taxon>Bacteroidota</taxon>
        <taxon>Flavobacteriia</taxon>
        <taxon>Flavobacteriales</taxon>
        <taxon>Flavobacteriaceae</taxon>
        <taxon>Flavobacterium</taxon>
    </lineage>
</organism>
<dbReference type="PROSITE" id="PS51257">
    <property type="entry name" value="PROKAR_LIPOPROTEIN"/>
    <property type="match status" value="1"/>
</dbReference>
<dbReference type="RefSeq" id="WP_379793455.1">
    <property type="nucleotide sequence ID" value="NZ_JBHSQB010000021.1"/>
</dbReference>
<keyword evidence="3" id="KW-1003">Cell membrane</keyword>
<reference evidence="8" key="1">
    <citation type="journal article" date="2019" name="Int. J. Syst. Evol. Microbiol.">
        <title>The Global Catalogue of Microorganisms (GCM) 10K type strain sequencing project: providing services to taxonomists for standard genome sequencing and annotation.</title>
        <authorList>
            <consortium name="The Broad Institute Genomics Platform"/>
            <consortium name="The Broad Institute Genome Sequencing Center for Infectious Disease"/>
            <person name="Wu L."/>
            <person name="Ma J."/>
        </authorList>
    </citation>
    <scope>NUCLEOTIDE SEQUENCE [LARGE SCALE GENOMIC DNA]</scope>
    <source>
        <strain evidence="8">CCUG 49679</strain>
    </source>
</reference>
<dbReference type="SUPFAM" id="SSF50685">
    <property type="entry name" value="Barwin-like endoglucanases"/>
    <property type="match status" value="1"/>
</dbReference>
<feature type="signal peptide" evidence="5">
    <location>
        <begin position="1"/>
        <end position="17"/>
    </location>
</feature>
<dbReference type="InterPro" id="IPR012997">
    <property type="entry name" value="RplA"/>
</dbReference>
<gene>
    <name evidence="3" type="primary">rlpA</name>
    <name evidence="7" type="ORF">ACFPVY_17450</name>
</gene>
<sequence length="126" mass="13760">MKSKVLLLLLIVGSVLTSCSSSKSVSGKMYKKNAHASYYADKFNGRSTASGEKFSNSKLTAAHRKIPFGTKVKVTNKANSKSVIVEINDRGPWTPGRDIDLSKRAFMDISDNKNHGALKVSIEIIK</sequence>
<protein>
    <recommendedName>
        <fullName evidence="3">Probable endolytic peptidoglycan transglycosylase RlpA</fullName>
        <ecNumber evidence="3">4.2.2.-</ecNumber>
    </recommendedName>
</protein>
<evidence type="ECO:0000256" key="1">
    <source>
        <dbReference type="ARBA" id="ARBA00023239"/>
    </source>
</evidence>
<evidence type="ECO:0000256" key="2">
    <source>
        <dbReference type="ARBA" id="ARBA00023316"/>
    </source>
</evidence>
<keyword evidence="8" id="KW-1185">Reference proteome</keyword>
<dbReference type="NCBIfam" id="TIGR00413">
    <property type="entry name" value="rlpA"/>
    <property type="match status" value="1"/>
</dbReference>
<dbReference type="Pfam" id="PF03330">
    <property type="entry name" value="DPBB_1"/>
    <property type="match status" value="1"/>
</dbReference>
<feature type="domain" description="RlpA-like protein double-psi beta-barrel" evidence="6">
    <location>
        <begin position="33"/>
        <end position="121"/>
    </location>
</feature>
<comment type="similarity">
    <text evidence="3 4">Belongs to the RlpA family.</text>
</comment>
<keyword evidence="1 3" id="KW-0456">Lyase</keyword>
<dbReference type="Gene3D" id="2.40.40.10">
    <property type="entry name" value="RlpA-like domain"/>
    <property type="match status" value="1"/>
</dbReference>
<dbReference type="InterPro" id="IPR009009">
    <property type="entry name" value="RlpA-like_DPBB"/>
</dbReference>
<dbReference type="InterPro" id="IPR034718">
    <property type="entry name" value="RlpA"/>
</dbReference>
<keyword evidence="3" id="KW-0564">Palmitate</keyword>
<dbReference type="InterPro" id="IPR036908">
    <property type="entry name" value="RlpA-like_sf"/>
</dbReference>
<keyword evidence="5" id="KW-0732">Signal</keyword>
<dbReference type="PANTHER" id="PTHR34183:SF8">
    <property type="entry name" value="ENDOLYTIC PEPTIDOGLYCAN TRANSGLYCOSYLASE RLPA-RELATED"/>
    <property type="match status" value="1"/>
</dbReference>
<accession>A0ABW1PUI7</accession>
<keyword evidence="2 3" id="KW-0961">Cell wall biogenesis/degradation</keyword>
<comment type="subcellular location">
    <subcellularLocation>
        <location evidence="3">Cell membrane</location>
        <topology evidence="3">Lipid-anchor</topology>
    </subcellularLocation>
</comment>
<comment type="caution">
    <text evidence="7">The sequence shown here is derived from an EMBL/GenBank/DDBJ whole genome shotgun (WGS) entry which is preliminary data.</text>
</comment>
<feature type="chain" id="PRO_5045338825" description="Probable endolytic peptidoglycan transglycosylase RlpA" evidence="5">
    <location>
        <begin position="18"/>
        <end position="126"/>
    </location>
</feature>
<dbReference type="CDD" id="cd22268">
    <property type="entry name" value="DPBB_RlpA-like"/>
    <property type="match status" value="1"/>
</dbReference>
<evidence type="ECO:0000256" key="4">
    <source>
        <dbReference type="RuleBase" id="RU003495"/>
    </source>
</evidence>
<comment type="function">
    <text evidence="3">Lytic transglycosylase with a strong preference for naked glycan strands that lack stem peptides.</text>
</comment>
<keyword evidence="3" id="KW-0449">Lipoprotein</keyword>
<evidence type="ECO:0000256" key="3">
    <source>
        <dbReference type="HAMAP-Rule" id="MF_02071"/>
    </source>
</evidence>
<proteinExistence type="inferred from homology"/>
<dbReference type="Proteomes" id="UP001596287">
    <property type="component" value="Unassembled WGS sequence"/>
</dbReference>
<evidence type="ECO:0000256" key="5">
    <source>
        <dbReference type="SAM" id="SignalP"/>
    </source>
</evidence>
<dbReference type="EC" id="4.2.2.-" evidence="3"/>
<evidence type="ECO:0000259" key="6">
    <source>
        <dbReference type="Pfam" id="PF03330"/>
    </source>
</evidence>
<dbReference type="PANTHER" id="PTHR34183">
    <property type="entry name" value="ENDOLYTIC PEPTIDOGLYCAN TRANSGLYCOSYLASE RLPA"/>
    <property type="match status" value="1"/>
</dbReference>
<dbReference type="HAMAP" id="MF_02071">
    <property type="entry name" value="RlpA"/>
    <property type="match status" value="1"/>
</dbReference>
<dbReference type="EMBL" id="JBHSQB010000021">
    <property type="protein sequence ID" value="MFC6098437.1"/>
    <property type="molecule type" value="Genomic_DNA"/>
</dbReference>
<evidence type="ECO:0000313" key="8">
    <source>
        <dbReference type="Proteomes" id="UP001596287"/>
    </source>
</evidence>
<evidence type="ECO:0000313" key="7">
    <source>
        <dbReference type="EMBL" id="MFC6098437.1"/>
    </source>
</evidence>
<keyword evidence="3" id="KW-0472">Membrane</keyword>
<name>A0ABW1PUI7_9FLAO</name>